<reference evidence="1 2" key="1">
    <citation type="journal article" date="2015" name="Stand. Genomic Sci.">
        <title>Genomic Encyclopedia of Bacterial and Archaeal Type Strains, Phase III: the genomes of soil and plant-associated and newly described type strains.</title>
        <authorList>
            <person name="Whitman W.B."/>
            <person name="Woyke T."/>
            <person name="Klenk H.P."/>
            <person name="Zhou Y."/>
            <person name="Lilburn T.G."/>
            <person name="Beck B.J."/>
            <person name="De Vos P."/>
            <person name="Vandamme P."/>
            <person name="Eisen J.A."/>
            <person name="Garrity G."/>
            <person name="Hugenholtz P."/>
            <person name="Kyrpides N.C."/>
        </authorList>
    </citation>
    <scope>NUCLEOTIDE SEQUENCE [LARGE SCALE GENOMIC DNA]</scope>
    <source>
        <strain evidence="1 2">CV53</strain>
    </source>
</reference>
<sequence length="53" mass="6309">MSNLLREGIEKARKHYIDKILKLKLYQNSSYDISHLSLTELQELFKKETSLNK</sequence>
<proteinExistence type="predicted"/>
<name>A0A4R2BA43_9BACI</name>
<organism evidence="1 2">
    <name type="scientific">Mesobacillus foraminis</name>
    <dbReference type="NCBI Taxonomy" id="279826"/>
    <lineage>
        <taxon>Bacteria</taxon>
        <taxon>Bacillati</taxon>
        <taxon>Bacillota</taxon>
        <taxon>Bacilli</taxon>
        <taxon>Bacillales</taxon>
        <taxon>Bacillaceae</taxon>
        <taxon>Mesobacillus</taxon>
    </lineage>
</organism>
<accession>A0A4R2BA43</accession>
<comment type="caution">
    <text evidence="1">The sequence shown here is derived from an EMBL/GenBank/DDBJ whole genome shotgun (WGS) entry which is preliminary data.</text>
</comment>
<evidence type="ECO:0000313" key="2">
    <source>
        <dbReference type="Proteomes" id="UP000295689"/>
    </source>
</evidence>
<evidence type="ECO:0000313" key="1">
    <source>
        <dbReference type="EMBL" id="TCN22409.1"/>
    </source>
</evidence>
<dbReference type="RefSeq" id="WP_158287158.1">
    <property type="nucleotide sequence ID" value="NZ_CP033044.1"/>
</dbReference>
<protein>
    <recommendedName>
        <fullName evidence="3">Fur-regulated basic protein A</fullName>
    </recommendedName>
</protein>
<dbReference type="Proteomes" id="UP000295689">
    <property type="component" value="Unassembled WGS sequence"/>
</dbReference>
<keyword evidence="2" id="KW-1185">Reference proteome</keyword>
<dbReference type="AlphaFoldDB" id="A0A4R2BA43"/>
<dbReference type="EMBL" id="SLVV01000011">
    <property type="protein sequence ID" value="TCN22409.1"/>
    <property type="molecule type" value="Genomic_DNA"/>
</dbReference>
<gene>
    <name evidence="1" type="ORF">EV146_111252</name>
</gene>
<evidence type="ECO:0008006" key="3">
    <source>
        <dbReference type="Google" id="ProtNLM"/>
    </source>
</evidence>